<dbReference type="PROSITE" id="PS51371">
    <property type="entry name" value="CBS"/>
    <property type="match status" value="2"/>
</dbReference>
<dbReference type="Pfam" id="PF00571">
    <property type="entry name" value="CBS"/>
    <property type="match status" value="2"/>
</dbReference>
<evidence type="ECO:0000256" key="3">
    <source>
        <dbReference type="SAM" id="MobiDB-lite"/>
    </source>
</evidence>
<dbReference type="RefSeq" id="WP_249847000.1">
    <property type="nucleotide sequence ID" value="NZ_JAMGBD010000001.1"/>
</dbReference>
<evidence type="ECO:0000259" key="4">
    <source>
        <dbReference type="PROSITE" id="PS51371"/>
    </source>
</evidence>
<reference evidence="5" key="1">
    <citation type="submission" date="2022-05" db="EMBL/GenBank/DDBJ databases">
        <authorList>
            <person name="Jo J.-H."/>
            <person name="Im W.-T."/>
        </authorList>
    </citation>
    <scope>NUCLEOTIDE SEQUENCE</scope>
    <source>
        <strain evidence="5">SE158</strain>
    </source>
</reference>
<dbReference type="InterPro" id="IPR000644">
    <property type="entry name" value="CBS_dom"/>
</dbReference>
<dbReference type="Gene3D" id="3.10.580.10">
    <property type="entry name" value="CBS-domain"/>
    <property type="match status" value="1"/>
</dbReference>
<protein>
    <submittedName>
        <fullName evidence="5">CBS domain-containing protein</fullName>
    </submittedName>
</protein>
<keyword evidence="6" id="KW-1185">Reference proteome</keyword>
<sequence length="142" mass="15306">MKVSEVMTSDVQTVSADQTAREAASFMLRAEAGSIPVVEGDEVIGIITDRDIAVRGVAEGRSPDTLVRDLMSDGIICAHEDDDVTDVAQRMSEEQIRRLPVLDHDKRLVGIVSLGDLARETRGEPAQQALEGVSQPGGDHQQ</sequence>
<dbReference type="InterPro" id="IPR046342">
    <property type="entry name" value="CBS_dom_sf"/>
</dbReference>
<feature type="domain" description="CBS" evidence="4">
    <location>
        <begin position="71"/>
        <end position="130"/>
    </location>
</feature>
<dbReference type="SMART" id="SM00116">
    <property type="entry name" value="CBS"/>
    <property type="match status" value="2"/>
</dbReference>
<gene>
    <name evidence="5" type="ORF">LZ536_03940</name>
</gene>
<evidence type="ECO:0000313" key="6">
    <source>
        <dbReference type="Proteomes" id="UP001165363"/>
    </source>
</evidence>
<dbReference type="InterPro" id="IPR051257">
    <property type="entry name" value="Diverse_CBS-Domain"/>
</dbReference>
<feature type="domain" description="CBS" evidence="4">
    <location>
        <begin position="7"/>
        <end position="65"/>
    </location>
</feature>
<dbReference type="EMBL" id="JAMGBD010000001">
    <property type="protein sequence ID" value="MCL6683056.1"/>
    <property type="molecule type" value="Genomic_DNA"/>
</dbReference>
<feature type="region of interest" description="Disordered" evidence="3">
    <location>
        <begin position="122"/>
        <end position="142"/>
    </location>
</feature>
<evidence type="ECO:0000313" key="5">
    <source>
        <dbReference type="EMBL" id="MCL6683056.1"/>
    </source>
</evidence>
<dbReference type="Proteomes" id="UP001165363">
    <property type="component" value="Unassembled WGS sequence"/>
</dbReference>
<comment type="caution">
    <text evidence="5">The sequence shown here is derived from an EMBL/GenBank/DDBJ whole genome shotgun (WGS) entry which is preliminary data.</text>
</comment>
<dbReference type="SUPFAM" id="SSF54631">
    <property type="entry name" value="CBS-domain pair"/>
    <property type="match status" value="1"/>
</dbReference>
<organism evidence="5 6">
    <name type="scientific">Sphingomonas alba</name>
    <dbReference type="NCBI Taxonomy" id="2908208"/>
    <lineage>
        <taxon>Bacteria</taxon>
        <taxon>Pseudomonadati</taxon>
        <taxon>Pseudomonadota</taxon>
        <taxon>Alphaproteobacteria</taxon>
        <taxon>Sphingomonadales</taxon>
        <taxon>Sphingomonadaceae</taxon>
        <taxon>Sphingomonas</taxon>
    </lineage>
</organism>
<dbReference type="PANTHER" id="PTHR43080:SF2">
    <property type="entry name" value="CBS DOMAIN-CONTAINING PROTEIN"/>
    <property type="match status" value="1"/>
</dbReference>
<dbReference type="CDD" id="cd04622">
    <property type="entry name" value="CBS_pair_HRP1_like"/>
    <property type="match status" value="1"/>
</dbReference>
<evidence type="ECO:0000256" key="1">
    <source>
        <dbReference type="ARBA" id="ARBA00023122"/>
    </source>
</evidence>
<proteinExistence type="predicted"/>
<name>A0ABT0RK89_9SPHN</name>
<evidence type="ECO:0000256" key="2">
    <source>
        <dbReference type="PROSITE-ProRule" id="PRU00703"/>
    </source>
</evidence>
<keyword evidence="1 2" id="KW-0129">CBS domain</keyword>
<accession>A0ABT0RK89</accession>
<dbReference type="PANTHER" id="PTHR43080">
    <property type="entry name" value="CBS DOMAIN-CONTAINING PROTEIN CBSX3, MITOCHONDRIAL"/>
    <property type="match status" value="1"/>
</dbReference>